<comment type="caution">
    <text evidence="4">The sequence shown here is derived from an EMBL/GenBank/DDBJ whole genome shotgun (WGS) entry which is preliminary data.</text>
</comment>
<dbReference type="SUPFAM" id="SSF55811">
    <property type="entry name" value="Nudix"/>
    <property type="match status" value="1"/>
</dbReference>
<evidence type="ECO:0000259" key="3">
    <source>
        <dbReference type="PROSITE" id="PS51462"/>
    </source>
</evidence>
<gene>
    <name evidence="4" type="ORF">JZO67_005091</name>
</gene>
<accession>A0ABV0F0V4</accession>
<dbReference type="PROSITE" id="PS51462">
    <property type="entry name" value="NUDIX"/>
    <property type="match status" value="1"/>
</dbReference>
<evidence type="ECO:0000256" key="2">
    <source>
        <dbReference type="ARBA" id="ARBA00022801"/>
    </source>
</evidence>
<reference evidence="4 5" key="1">
    <citation type="submission" date="2021-03" db="EMBL/GenBank/DDBJ databases">
        <authorList>
            <person name="Gilmore M.S."/>
            <person name="Schwartzman J."/>
            <person name="Van Tyne D."/>
            <person name="Martin M."/>
            <person name="Earl A.M."/>
            <person name="Manson A.L."/>
            <person name="Straub T."/>
            <person name="Salamzade R."/>
            <person name="Saavedra J."/>
            <person name="Lebreton F."/>
            <person name="Prichula J."/>
            <person name="Schaufler K."/>
            <person name="Gaca A."/>
            <person name="Sgardioli B."/>
            <person name="Wagenaar J."/>
            <person name="Strong T."/>
        </authorList>
    </citation>
    <scope>NUCLEOTIDE SEQUENCE [LARGE SCALE GENOMIC DNA]</scope>
    <source>
        <strain evidence="4 5">665A</strain>
    </source>
</reference>
<dbReference type="Gene3D" id="3.90.79.10">
    <property type="entry name" value="Nucleoside Triphosphate Pyrophosphohydrolase"/>
    <property type="match status" value="1"/>
</dbReference>
<comment type="cofactor">
    <cofactor evidence="1">
        <name>Mg(2+)</name>
        <dbReference type="ChEBI" id="CHEBI:18420"/>
    </cofactor>
</comment>
<reference evidence="4 5" key="2">
    <citation type="submission" date="2024-02" db="EMBL/GenBank/DDBJ databases">
        <title>The Genome Sequence of Enterococcus sp. DIV0159.</title>
        <authorList>
            <person name="Earl A."/>
            <person name="Manson A."/>
            <person name="Gilmore M."/>
            <person name="Sanders J."/>
            <person name="Shea T."/>
            <person name="Howe W."/>
            <person name="Livny J."/>
            <person name="Cuomo C."/>
            <person name="Neafsey D."/>
            <person name="Birren B."/>
        </authorList>
    </citation>
    <scope>NUCLEOTIDE SEQUENCE [LARGE SCALE GENOMIC DNA]</scope>
    <source>
        <strain evidence="4 5">665A</strain>
    </source>
</reference>
<dbReference type="PANTHER" id="PTHR43046:SF2">
    <property type="entry name" value="8-OXO-DGTP DIPHOSPHATASE-RELATED"/>
    <property type="match status" value="1"/>
</dbReference>
<dbReference type="InterPro" id="IPR015797">
    <property type="entry name" value="NUDIX_hydrolase-like_dom_sf"/>
</dbReference>
<dbReference type="EMBL" id="JAFREL020000007">
    <property type="protein sequence ID" value="MEO1773107.1"/>
    <property type="molecule type" value="Genomic_DNA"/>
</dbReference>
<dbReference type="Proteomes" id="UP000664357">
    <property type="component" value="Unassembled WGS sequence"/>
</dbReference>
<feature type="domain" description="Nudix hydrolase" evidence="3">
    <location>
        <begin position="6"/>
        <end position="129"/>
    </location>
</feature>
<organism evidence="4 5">
    <name type="scientific">Candidatus Enterococcus ferrettii</name>
    <dbReference type="NCBI Taxonomy" id="2815324"/>
    <lineage>
        <taxon>Bacteria</taxon>
        <taxon>Bacillati</taxon>
        <taxon>Bacillota</taxon>
        <taxon>Bacilli</taxon>
        <taxon>Lactobacillales</taxon>
        <taxon>Enterococcaceae</taxon>
        <taxon>Enterococcus</taxon>
    </lineage>
</organism>
<keyword evidence="5" id="KW-1185">Reference proteome</keyword>
<protein>
    <recommendedName>
        <fullName evidence="3">Nudix hydrolase domain-containing protein</fullName>
    </recommendedName>
</protein>
<sequence length="156" mass="18352">MLKVVEKMKKAYAVIIRNGLILLVRRPGLPVWELPGGELFQDENERNGMKRLISEDLGLRGDIQELIGIYTKEYMDELTYVYKAKEVETQQPINSPVYSAVNFFDVHNLPLNIHPDQKQQIKDYLSGNYPVRTHLKTWKWLFLIKNYIQTKRSSRD</sequence>
<dbReference type="CDD" id="cd02883">
    <property type="entry name" value="NUDIX_Hydrolase"/>
    <property type="match status" value="1"/>
</dbReference>
<dbReference type="InterPro" id="IPR000086">
    <property type="entry name" value="NUDIX_hydrolase_dom"/>
</dbReference>
<dbReference type="Pfam" id="PF00293">
    <property type="entry name" value="NUDIX"/>
    <property type="match status" value="1"/>
</dbReference>
<keyword evidence="2" id="KW-0378">Hydrolase</keyword>
<evidence type="ECO:0000313" key="4">
    <source>
        <dbReference type="EMBL" id="MEO1773107.1"/>
    </source>
</evidence>
<evidence type="ECO:0000256" key="1">
    <source>
        <dbReference type="ARBA" id="ARBA00001946"/>
    </source>
</evidence>
<evidence type="ECO:0000313" key="5">
    <source>
        <dbReference type="Proteomes" id="UP000664357"/>
    </source>
</evidence>
<dbReference type="PANTHER" id="PTHR43046">
    <property type="entry name" value="GDP-MANNOSE MANNOSYL HYDROLASE"/>
    <property type="match status" value="1"/>
</dbReference>
<proteinExistence type="predicted"/>
<dbReference type="RefSeq" id="WP_347298976.1">
    <property type="nucleotide sequence ID" value="NZ_JAFREL020000007.1"/>
</dbReference>
<name>A0ABV0F0V4_9ENTE</name>